<dbReference type="AlphaFoldDB" id="A0A0L6UUJ4"/>
<dbReference type="VEuPathDB" id="FungiDB:VP01_3915g3"/>
<gene>
    <name evidence="1" type="ORF">VP01_3915g3</name>
</gene>
<sequence>MTDEEELLMPRGLCRHQFFEGARDSFLGPRDEMPAGLPTNFTMNGELCPQLADSGIWVGV</sequence>
<accession>A0A0L6UUJ4</accession>
<evidence type="ECO:0000313" key="2">
    <source>
        <dbReference type="Proteomes" id="UP000037035"/>
    </source>
</evidence>
<protein>
    <submittedName>
        <fullName evidence="1">Uncharacterized protein</fullName>
    </submittedName>
</protein>
<dbReference type="Proteomes" id="UP000037035">
    <property type="component" value="Unassembled WGS sequence"/>
</dbReference>
<proteinExistence type="predicted"/>
<evidence type="ECO:0000313" key="1">
    <source>
        <dbReference type="EMBL" id="KNZ51530.1"/>
    </source>
</evidence>
<dbReference type="EMBL" id="LAVV01008963">
    <property type="protein sequence ID" value="KNZ51530.1"/>
    <property type="molecule type" value="Genomic_DNA"/>
</dbReference>
<reference evidence="1 2" key="1">
    <citation type="submission" date="2015-08" db="EMBL/GenBank/DDBJ databases">
        <title>Next Generation Sequencing and Analysis of the Genome of Puccinia sorghi L Schw, the Causal Agent of Maize Common Rust.</title>
        <authorList>
            <person name="Rochi L."/>
            <person name="Burguener G."/>
            <person name="Darino M."/>
            <person name="Turjanski A."/>
            <person name="Kreff E."/>
            <person name="Dieguez M.J."/>
            <person name="Sacco F."/>
        </authorList>
    </citation>
    <scope>NUCLEOTIDE SEQUENCE [LARGE SCALE GENOMIC DNA]</scope>
    <source>
        <strain evidence="1 2">RO10H11247</strain>
    </source>
</reference>
<comment type="caution">
    <text evidence="1">The sequence shown here is derived from an EMBL/GenBank/DDBJ whole genome shotgun (WGS) entry which is preliminary data.</text>
</comment>
<keyword evidence="2" id="KW-1185">Reference proteome</keyword>
<name>A0A0L6UUJ4_9BASI</name>
<organism evidence="1 2">
    <name type="scientific">Puccinia sorghi</name>
    <dbReference type="NCBI Taxonomy" id="27349"/>
    <lineage>
        <taxon>Eukaryota</taxon>
        <taxon>Fungi</taxon>
        <taxon>Dikarya</taxon>
        <taxon>Basidiomycota</taxon>
        <taxon>Pucciniomycotina</taxon>
        <taxon>Pucciniomycetes</taxon>
        <taxon>Pucciniales</taxon>
        <taxon>Pucciniaceae</taxon>
        <taxon>Puccinia</taxon>
    </lineage>
</organism>